<accession>A0ABY8TZD4</accession>
<dbReference type="PANTHER" id="PTHR22847">
    <property type="entry name" value="WD40 REPEAT PROTEIN"/>
    <property type="match status" value="1"/>
</dbReference>
<feature type="region of interest" description="Disordered" evidence="4">
    <location>
        <begin position="137"/>
        <end position="161"/>
    </location>
</feature>
<dbReference type="PRINTS" id="PR00320">
    <property type="entry name" value="GPROTEINBRPT"/>
</dbReference>
<dbReference type="InterPro" id="IPR036322">
    <property type="entry name" value="WD40_repeat_dom_sf"/>
</dbReference>
<dbReference type="Proteomes" id="UP001244341">
    <property type="component" value="Chromosome 5b"/>
</dbReference>
<feature type="compositionally biased region" description="Acidic residues" evidence="4">
    <location>
        <begin position="274"/>
        <end position="293"/>
    </location>
</feature>
<gene>
    <name evidence="5" type="ORF">OEZ85_003033</name>
</gene>
<feature type="compositionally biased region" description="Low complexity" evidence="4">
    <location>
        <begin position="231"/>
        <end position="243"/>
    </location>
</feature>
<keyword evidence="6" id="KW-1185">Reference proteome</keyword>
<evidence type="ECO:0000256" key="3">
    <source>
        <dbReference type="PROSITE-ProRule" id="PRU00221"/>
    </source>
</evidence>
<keyword evidence="1 3" id="KW-0853">WD repeat</keyword>
<evidence type="ECO:0000256" key="4">
    <source>
        <dbReference type="SAM" id="MobiDB-lite"/>
    </source>
</evidence>
<feature type="compositionally biased region" description="Low complexity" evidence="4">
    <location>
        <begin position="137"/>
        <end position="160"/>
    </location>
</feature>
<evidence type="ECO:0000256" key="2">
    <source>
        <dbReference type="ARBA" id="ARBA00022737"/>
    </source>
</evidence>
<organism evidence="5 6">
    <name type="scientific">Tetradesmus obliquus</name>
    <name type="common">Green alga</name>
    <name type="synonym">Acutodesmus obliquus</name>
    <dbReference type="NCBI Taxonomy" id="3088"/>
    <lineage>
        <taxon>Eukaryota</taxon>
        <taxon>Viridiplantae</taxon>
        <taxon>Chlorophyta</taxon>
        <taxon>core chlorophytes</taxon>
        <taxon>Chlorophyceae</taxon>
        <taxon>CS clade</taxon>
        <taxon>Sphaeropleales</taxon>
        <taxon>Scenedesmaceae</taxon>
        <taxon>Tetradesmus</taxon>
    </lineage>
</organism>
<protein>
    <recommendedName>
        <fullName evidence="7">Anaphase-promoting complex subunit 4 WD40 domain-containing protein</fullName>
    </recommendedName>
</protein>
<dbReference type="SMART" id="SM00320">
    <property type="entry name" value="WD40"/>
    <property type="match status" value="4"/>
</dbReference>
<dbReference type="Gene3D" id="2.130.10.10">
    <property type="entry name" value="YVTN repeat-like/Quinoprotein amine dehydrogenase"/>
    <property type="match status" value="1"/>
</dbReference>
<dbReference type="PROSITE" id="PS50082">
    <property type="entry name" value="WD_REPEATS_2"/>
    <property type="match status" value="2"/>
</dbReference>
<keyword evidence="2" id="KW-0677">Repeat</keyword>
<feature type="repeat" description="WD" evidence="3">
    <location>
        <begin position="60"/>
        <end position="93"/>
    </location>
</feature>
<dbReference type="InterPro" id="IPR015943">
    <property type="entry name" value="WD40/YVTN_repeat-like_dom_sf"/>
</dbReference>
<evidence type="ECO:0000313" key="6">
    <source>
        <dbReference type="Proteomes" id="UP001244341"/>
    </source>
</evidence>
<dbReference type="InterPro" id="IPR020472">
    <property type="entry name" value="WD40_PAC1"/>
</dbReference>
<feature type="region of interest" description="Disordered" evidence="4">
    <location>
        <begin position="196"/>
        <end position="298"/>
    </location>
</feature>
<evidence type="ECO:0000256" key="1">
    <source>
        <dbReference type="ARBA" id="ARBA00022574"/>
    </source>
</evidence>
<feature type="repeat" description="WD" evidence="3">
    <location>
        <begin position="13"/>
        <end position="46"/>
    </location>
</feature>
<evidence type="ECO:0008006" key="7">
    <source>
        <dbReference type="Google" id="ProtNLM"/>
    </source>
</evidence>
<sequence length="413" mass="43785">MVTSVFAAPAETCFGHTGRVFGLAYHPSSHQVLASASEDESVRLWSRSTPSGSWQQASCCRGHSAEVLRVAWSPDGEILASGSADHTVRLWQVGTEGSHSYSGVELAVLSGHPEEVYGLKFIGISTAGSTTAAAAAAQQQHAGQPSAQQFSSSSSDGGVSDTLVTASGESLFLWDLATGRMLQECAPVPLTGLAGLNVNGDSRSSQRRKDANGSSRQQQAVAAAGGSRPPAGQRAAAVQQQQQRTEQHESANALQGTEQQQQQQQQPDAFLGPDETEDDNNEDEEEEESDEEPSGPPMLSYIFSLAAAEGTAWLAGSCADGMLRLWDAGQGALQEVAAVQARYAAVRLWDAGQDVLQEVAAVQMGMWLLLGQQICTVHVGNMGSVCSFVPQQPWLVLTISKSRKYKSEHCKTP</sequence>
<dbReference type="EMBL" id="CP126212">
    <property type="protein sequence ID" value="WIA14514.1"/>
    <property type="molecule type" value="Genomic_DNA"/>
</dbReference>
<name>A0ABY8TZD4_TETOB</name>
<dbReference type="InterPro" id="IPR001680">
    <property type="entry name" value="WD40_rpt"/>
</dbReference>
<proteinExistence type="predicted"/>
<dbReference type="SUPFAM" id="SSF50978">
    <property type="entry name" value="WD40 repeat-like"/>
    <property type="match status" value="1"/>
</dbReference>
<dbReference type="PANTHER" id="PTHR22847:SF637">
    <property type="entry name" value="WD REPEAT DOMAIN 5B"/>
    <property type="match status" value="1"/>
</dbReference>
<reference evidence="5 6" key="1">
    <citation type="submission" date="2023-05" db="EMBL/GenBank/DDBJ databases">
        <title>A 100% complete, gapless, phased diploid assembly of the Scenedesmus obliquus UTEX 3031 genome.</title>
        <authorList>
            <person name="Biondi T.C."/>
            <person name="Hanschen E.R."/>
            <person name="Kwon T."/>
            <person name="Eng W."/>
            <person name="Kruse C.P.S."/>
            <person name="Koehler S.I."/>
            <person name="Kunde Y."/>
            <person name="Gleasner C.D."/>
            <person name="You Mak K.T."/>
            <person name="Polle J."/>
            <person name="Hovde B.T."/>
            <person name="Starkenburg S.R."/>
        </authorList>
    </citation>
    <scope>NUCLEOTIDE SEQUENCE [LARGE SCALE GENOMIC DNA]</scope>
    <source>
        <strain evidence="5 6">DOE0152z</strain>
    </source>
</reference>
<dbReference type="PROSITE" id="PS50294">
    <property type="entry name" value="WD_REPEATS_REGION"/>
    <property type="match status" value="2"/>
</dbReference>
<evidence type="ECO:0000313" key="5">
    <source>
        <dbReference type="EMBL" id="WIA14514.1"/>
    </source>
</evidence>
<dbReference type="Pfam" id="PF00400">
    <property type="entry name" value="WD40"/>
    <property type="match status" value="3"/>
</dbReference>